<evidence type="ECO:0000313" key="1">
    <source>
        <dbReference type="EMBL" id="SOX54598.1"/>
    </source>
</evidence>
<keyword evidence="2" id="KW-1185">Reference proteome</keyword>
<sequence>MAAHTTKDCGRRWHTFCQNQVRYYGAAIDSVCDAVCITSHHPHACVDQAGRNRSREHVYYSTQ</sequence>
<organism evidence="1 2">
    <name type="scientific">Mycobacterium ahvazicum</name>
    <dbReference type="NCBI Taxonomy" id="1964395"/>
    <lineage>
        <taxon>Bacteria</taxon>
        <taxon>Bacillati</taxon>
        <taxon>Actinomycetota</taxon>
        <taxon>Actinomycetes</taxon>
        <taxon>Mycobacteriales</taxon>
        <taxon>Mycobacteriaceae</taxon>
        <taxon>Mycobacterium</taxon>
        <taxon>Mycobacterium simiae complex</taxon>
    </lineage>
</organism>
<dbReference type="AlphaFoldDB" id="A0A2K4YCT6"/>
<evidence type="ECO:0000313" key="2">
    <source>
        <dbReference type="Proteomes" id="UP000236318"/>
    </source>
</evidence>
<reference evidence="1" key="1">
    <citation type="submission" date="2018-01" db="EMBL/GenBank/DDBJ databases">
        <authorList>
            <consortium name="Urmite Genomes"/>
        </authorList>
    </citation>
    <scope>NUCLEOTIDE SEQUENCE [LARGE SCALE GENOMIC DNA]</scope>
    <source>
        <strain evidence="1">AFP003</strain>
    </source>
</reference>
<accession>A0A2K4YCT6</accession>
<protein>
    <submittedName>
        <fullName evidence="1">Uncharacterized protein</fullName>
    </submittedName>
</protein>
<comment type="caution">
    <text evidence="1">The sequence shown here is derived from an EMBL/GenBank/DDBJ whole genome shotgun (WGS) entry which is preliminary data.</text>
</comment>
<gene>
    <name evidence="1" type="ORF">MAAFP003_3275</name>
</gene>
<name>A0A2K4YCT6_9MYCO</name>
<proteinExistence type="predicted"/>
<dbReference type="Proteomes" id="UP000236318">
    <property type="component" value="Unassembled WGS sequence"/>
</dbReference>
<dbReference type="EMBL" id="FXEG02000003">
    <property type="protein sequence ID" value="SOX54598.1"/>
    <property type="molecule type" value="Genomic_DNA"/>
</dbReference>